<reference evidence="6 7" key="1">
    <citation type="submission" date="2023-12" db="EMBL/GenBank/DDBJ databases">
        <title>Genome sequencing and assembly of bacterial species from a model synthetic community.</title>
        <authorList>
            <person name="Hogle S.L."/>
        </authorList>
    </citation>
    <scope>NUCLEOTIDE SEQUENCE [LARGE SCALE GENOMIC DNA]</scope>
    <source>
        <strain evidence="6 7">HAMBI_3031</strain>
    </source>
</reference>
<dbReference type="PANTHER" id="PTHR22901:SF0">
    <property type="entry name" value="SIALATE O-ACETYLESTERASE"/>
    <property type="match status" value="1"/>
</dbReference>
<dbReference type="InterPro" id="IPR025300">
    <property type="entry name" value="BetaGal_jelly_roll_dom"/>
</dbReference>
<keyword evidence="3" id="KW-0732">Signal</keyword>
<evidence type="ECO:0000256" key="3">
    <source>
        <dbReference type="SAM" id="SignalP"/>
    </source>
</evidence>
<dbReference type="RefSeq" id="WP_162817738.1">
    <property type="nucleotide sequence ID" value="NZ_CP139960.1"/>
</dbReference>
<keyword evidence="7" id="KW-1185">Reference proteome</keyword>
<evidence type="ECO:0000313" key="6">
    <source>
        <dbReference type="EMBL" id="WQD39690.1"/>
    </source>
</evidence>
<keyword evidence="1" id="KW-0378">Hydrolase</keyword>
<feature type="signal peptide" evidence="3">
    <location>
        <begin position="1"/>
        <end position="20"/>
    </location>
</feature>
<keyword evidence="2" id="KW-0326">Glycosidase</keyword>
<dbReference type="InterPro" id="IPR005181">
    <property type="entry name" value="SASA"/>
</dbReference>
<dbReference type="InterPro" id="IPR036514">
    <property type="entry name" value="SGNH_hydro_sf"/>
</dbReference>
<dbReference type="Proteomes" id="UP001325680">
    <property type="component" value="Chromosome"/>
</dbReference>
<dbReference type="Pfam" id="PF03629">
    <property type="entry name" value="SASA"/>
    <property type="match status" value="2"/>
</dbReference>
<organism evidence="6 7">
    <name type="scientific">Niabella yanshanensis</name>
    <dbReference type="NCBI Taxonomy" id="577386"/>
    <lineage>
        <taxon>Bacteria</taxon>
        <taxon>Pseudomonadati</taxon>
        <taxon>Bacteroidota</taxon>
        <taxon>Chitinophagia</taxon>
        <taxon>Chitinophagales</taxon>
        <taxon>Chitinophagaceae</taxon>
        <taxon>Niabella</taxon>
    </lineage>
</organism>
<dbReference type="Pfam" id="PF13364">
    <property type="entry name" value="BetaGal_ABD2"/>
    <property type="match status" value="1"/>
</dbReference>
<dbReference type="InterPro" id="IPR039329">
    <property type="entry name" value="SIAE"/>
</dbReference>
<protein>
    <submittedName>
        <fullName evidence="6">Sialate O-acetylesterase</fullName>
    </submittedName>
</protein>
<dbReference type="EMBL" id="CP139960">
    <property type="protein sequence ID" value="WQD39690.1"/>
    <property type="molecule type" value="Genomic_DNA"/>
</dbReference>
<dbReference type="Gene3D" id="2.60.120.260">
    <property type="entry name" value="Galactose-binding domain-like"/>
    <property type="match status" value="1"/>
</dbReference>
<dbReference type="SUPFAM" id="SSF49785">
    <property type="entry name" value="Galactose-binding domain-like"/>
    <property type="match status" value="1"/>
</dbReference>
<name>A0ABZ0WBX0_9BACT</name>
<dbReference type="SUPFAM" id="SSF52266">
    <property type="entry name" value="SGNH hydrolase"/>
    <property type="match status" value="1"/>
</dbReference>
<feature type="chain" id="PRO_5045545246" evidence="3">
    <location>
        <begin position="21"/>
        <end position="648"/>
    </location>
</feature>
<evidence type="ECO:0000313" key="7">
    <source>
        <dbReference type="Proteomes" id="UP001325680"/>
    </source>
</evidence>
<feature type="domain" description="Beta-galactosidase jelly roll" evidence="5">
    <location>
        <begin position="255"/>
        <end position="355"/>
    </location>
</feature>
<evidence type="ECO:0000259" key="5">
    <source>
        <dbReference type="Pfam" id="PF13364"/>
    </source>
</evidence>
<gene>
    <name evidence="6" type="ORF">U0035_05955</name>
</gene>
<dbReference type="Gene3D" id="3.40.50.1110">
    <property type="entry name" value="SGNH hydrolase"/>
    <property type="match status" value="1"/>
</dbReference>
<accession>A0ABZ0WBX0</accession>
<sequence>MKLKFVFVLLFLAGTITTRANVKLPALFQNHMVLQRDKPCTIWGTAANEEKITVTFNNAVFSTTARNGQWKIILPRQPAGGPYTIIIKGNNLIKLSDVLFGDVWICGGQSNMQFSVKESKPQPDTASFNNNLIRLFTVGIGADFVPQQDVKNGAWKIATVKEVNSFTAAGFFFGSYLQQHLKVPIGLISSNLGATAIEEWMSNDAIKAFPQFRPFYNSYILPGKSMKEMTDDFEKIKHSWKKNFYLKDDPGLKEKWYLPETDTENWKTMNQPSHWEDNDLKDYDGSVWFRKTYDSLPRDFMGNTSISLGQVDDYNTCWVNGVQIGEGFGNMNMYTYKIPDSILRPQKNVVVVRVFDAGGKGGMYNMFWNPFLAGSWKYKRGVKIDASIFQKPLVANSYIFGTPTILYNANIAPLTSFSVTGFIWYQGEANTGRAAEYKQLLPAMITDWRKQFNQGALPFLLVQLPNFGKEPPIPEDNDWAELREAQASALRLPKTAMAVTIDIGEADNLHPHNKLEVGNRLAMAAMDIAYRIDSNGTSACYKSMQVKGDSIIIELDKNIECRDKYGYIRGFAMAGADNVFYWAKASVVGPRSIIVYNPLIKSPLNVRYLWSGEPGIIDLYSKGGLPVAPFRTDSLPLKTEYNFYEFLP</sequence>
<feature type="domain" description="Sialate O-acetylesterase" evidence="4">
    <location>
        <begin position="416"/>
        <end position="525"/>
    </location>
</feature>
<dbReference type="InterPro" id="IPR008979">
    <property type="entry name" value="Galactose-bd-like_sf"/>
</dbReference>
<evidence type="ECO:0000256" key="2">
    <source>
        <dbReference type="ARBA" id="ARBA00023295"/>
    </source>
</evidence>
<evidence type="ECO:0000259" key="4">
    <source>
        <dbReference type="Pfam" id="PF03629"/>
    </source>
</evidence>
<proteinExistence type="predicted"/>
<feature type="domain" description="Sialate O-acetylesterase" evidence="4">
    <location>
        <begin position="102"/>
        <end position="213"/>
    </location>
</feature>
<dbReference type="PANTHER" id="PTHR22901">
    <property type="entry name" value="SIALATE O-ACETYLESTERASE"/>
    <property type="match status" value="1"/>
</dbReference>
<evidence type="ECO:0000256" key="1">
    <source>
        <dbReference type="ARBA" id="ARBA00022801"/>
    </source>
</evidence>